<evidence type="ECO:0000256" key="8">
    <source>
        <dbReference type="ARBA" id="ARBA00023235"/>
    </source>
</evidence>
<evidence type="ECO:0000259" key="9">
    <source>
        <dbReference type="Pfam" id="PF00697"/>
    </source>
</evidence>
<dbReference type="PANTHER" id="PTHR42894:SF1">
    <property type="entry name" value="N-(5'-PHOSPHORIBOSYL)ANTHRANILATE ISOMERASE"/>
    <property type="match status" value="1"/>
</dbReference>
<dbReference type="EC" id="5.3.1.24" evidence="3"/>
<reference evidence="10" key="1">
    <citation type="submission" date="2020-04" db="EMBL/GenBank/DDBJ databases">
        <authorList>
            <person name="Zhang T."/>
        </authorList>
    </citation>
    <scope>NUCLEOTIDE SEQUENCE</scope>
    <source>
        <strain evidence="10">HKST-UBA01</strain>
    </source>
</reference>
<evidence type="ECO:0000313" key="10">
    <source>
        <dbReference type="EMBL" id="MCA9727315.1"/>
    </source>
</evidence>
<evidence type="ECO:0000256" key="6">
    <source>
        <dbReference type="ARBA" id="ARBA00022822"/>
    </source>
</evidence>
<dbReference type="InterPro" id="IPR044643">
    <property type="entry name" value="TrpF_fam"/>
</dbReference>
<dbReference type="PANTHER" id="PTHR42894">
    <property type="entry name" value="N-(5'-PHOSPHORIBOSYL)ANTHRANILATE ISOMERASE"/>
    <property type="match status" value="1"/>
</dbReference>
<dbReference type="InterPro" id="IPR001240">
    <property type="entry name" value="PRAI_dom"/>
</dbReference>
<dbReference type="AlphaFoldDB" id="A0A956RP06"/>
<dbReference type="Proteomes" id="UP000697710">
    <property type="component" value="Unassembled WGS sequence"/>
</dbReference>
<comment type="pathway">
    <text evidence="2">Amino-acid biosynthesis; L-tryptophan biosynthesis; L-tryptophan from chorismate: step 3/5.</text>
</comment>
<keyword evidence="5" id="KW-0028">Amino-acid biosynthesis</keyword>
<evidence type="ECO:0000256" key="1">
    <source>
        <dbReference type="ARBA" id="ARBA00001164"/>
    </source>
</evidence>
<dbReference type="InterPro" id="IPR013785">
    <property type="entry name" value="Aldolase_TIM"/>
</dbReference>
<dbReference type="SUPFAM" id="SSF51366">
    <property type="entry name" value="Ribulose-phoshate binding barrel"/>
    <property type="match status" value="1"/>
</dbReference>
<dbReference type="Pfam" id="PF00697">
    <property type="entry name" value="PRAI"/>
    <property type="match status" value="1"/>
</dbReference>
<evidence type="ECO:0000256" key="2">
    <source>
        <dbReference type="ARBA" id="ARBA00004664"/>
    </source>
</evidence>
<evidence type="ECO:0000313" key="11">
    <source>
        <dbReference type="Proteomes" id="UP000697710"/>
    </source>
</evidence>
<organism evidence="10 11">
    <name type="scientific">Eiseniibacteriota bacterium</name>
    <dbReference type="NCBI Taxonomy" id="2212470"/>
    <lineage>
        <taxon>Bacteria</taxon>
        <taxon>Candidatus Eiseniibacteriota</taxon>
    </lineage>
</organism>
<comment type="caution">
    <text evidence="10">The sequence shown here is derived from an EMBL/GenBank/DDBJ whole genome shotgun (WGS) entry which is preliminary data.</text>
</comment>
<dbReference type="Gene3D" id="3.20.20.70">
    <property type="entry name" value="Aldolase class I"/>
    <property type="match status" value="1"/>
</dbReference>
<reference evidence="10" key="2">
    <citation type="journal article" date="2021" name="Microbiome">
        <title>Successional dynamics and alternative stable states in a saline activated sludge microbial community over 9 years.</title>
        <authorList>
            <person name="Wang Y."/>
            <person name="Ye J."/>
            <person name="Ju F."/>
            <person name="Liu L."/>
            <person name="Boyd J.A."/>
            <person name="Deng Y."/>
            <person name="Parks D.H."/>
            <person name="Jiang X."/>
            <person name="Yin X."/>
            <person name="Woodcroft B.J."/>
            <person name="Tyson G.W."/>
            <person name="Hugenholtz P."/>
            <person name="Polz M.F."/>
            <person name="Zhang T."/>
        </authorList>
    </citation>
    <scope>NUCLEOTIDE SEQUENCE</scope>
    <source>
        <strain evidence="10">HKST-UBA01</strain>
    </source>
</reference>
<evidence type="ECO:0000256" key="4">
    <source>
        <dbReference type="ARBA" id="ARBA00022272"/>
    </source>
</evidence>
<keyword evidence="7" id="KW-0057">Aromatic amino acid biosynthesis</keyword>
<comment type="catalytic activity">
    <reaction evidence="1">
        <text>N-(5-phospho-beta-D-ribosyl)anthranilate = 1-(2-carboxyphenylamino)-1-deoxy-D-ribulose 5-phosphate</text>
        <dbReference type="Rhea" id="RHEA:21540"/>
        <dbReference type="ChEBI" id="CHEBI:18277"/>
        <dbReference type="ChEBI" id="CHEBI:58613"/>
        <dbReference type="EC" id="5.3.1.24"/>
    </reaction>
</comment>
<dbReference type="GO" id="GO:0004640">
    <property type="term" value="F:phosphoribosylanthranilate isomerase activity"/>
    <property type="evidence" value="ECO:0007669"/>
    <property type="project" value="UniProtKB-EC"/>
</dbReference>
<evidence type="ECO:0000256" key="7">
    <source>
        <dbReference type="ARBA" id="ARBA00023141"/>
    </source>
</evidence>
<keyword evidence="8 10" id="KW-0413">Isomerase</keyword>
<dbReference type="InterPro" id="IPR011060">
    <property type="entry name" value="RibuloseP-bd_barrel"/>
</dbReference>
<sequence>DDRLAGGTGRVFDWATIPEWSRRVRLFLAGGLAPENVATAVERVRPFAVDASSRLERSPGIKDEARLRSFFAALARVREE</sequence>
<name>A0A956RP06_UNCEI</name>
<feature type="non-terminal residue" evidence="10">
    <location>
        <position position="1"/>
    </location>
</feature>
<proteinExistence type="predicted"/>
<gene>
    <name evidence="10" type="ORF">KC729_06495</name>
</gene>
<evidence type="ECO:0000256" key="5">
    <source>
        <dbReference type="ARBA" id="ARBA00022605"/>
    </source>
</evidence>
<keyword evidence="6" id="KW-0822">Tryptophan biosynthesis</keyword>
<dbReference type="GO" id="GO:0000162">
    <property type="term" value="P:L-tryptophan biosynthetic process"/>
    <property type="evidence" value="ECO:0007669"/>
    <property type="project" value="UniProtKB-KW"/>
</dbReference>
<evidence type="ECO:0000256" key="3">
    <source>
        <dbReference type="ARBA" id="ARBA00012572"/>
    </source>
</evidence>
<feature type="domain" description="N-(5'phosphoribosyl) anthranilate isomerase (PRAI)" evidence="9">
    <location>
        <begin position="2"/>
        <end position="72"/>
    </location>
</feature>
<accession>A0A956RP06</accession>
<protein>
    <recommendedName>
        <fullName evidence="4">N-(5'-phosphoribosyl)anthranilate isomerase</fullName>
        <ecNumber evidence="3">5.3.1.24</ecNumber>
    </recommendedName>
</protein>
<dbReference type="EMBL" id="JAGQHR010000144">
    <property type="protein sequence ID" value="MCA9727315.1"/>
    <property type="molecule type" value="Genomic_DNA"/>
</dbReference>